<dbReference type="GO" id="GO:0006412">
    <property type="term" value="P:translation"/>
    <property type="evidence" value="ECO:0007669"/>
    <property type="project" value="InterPro"/>
</dbReference>
<feature type="transmembrane region" description="Helical" evidence="9">
    <location>
        <begin position="260"/>
        <end position="279"/>
    </location>
</feature>
<keyword evidence="7" id="KW-0687">Ribonucleoprotein</keyword>
<reference evidence="10" key="1">
    <citation type="submission" date="2022-05" db="EMBL/GenBank/DDBJ databases">
        <title>The Musa troglodytarum L. genome provides insights into the mechanism of non-climacteric behaviour and enrichment of carotenoids.</title>
        <authorList>
            <person name="Wang J."/>
        </authorList>
    </citation>
    <scope>NUCLEOTIDE SEQUENCE</scope>
    <source>
        <tissue evidence="10">Leaf</tissue>
    </source>
</reference>
<keyword evidence="3 9" id="KW-0812">Transmembrane</keyword>
<evidence type="ECO:0000256" key="7">
    <source>
        <dbReference type="ARBA" id="ARBA00023274"/>
    </source>
</evidence>
<keyword evidence="4" id="KW-0689">Ribosomal protein</keyword>
<feature type="region of interest" description="Disordered" evidence="8">
    <location>
        <begin position="1"/>
        <end position="26"/>
    </location>
</feature>
<keyword evidence="11" id="KW-1185">Reference proteome</keyword>
<feature type="transmembrane region" description="Helical" evidence="9">
    <location>
        <begin position="232"/>
        <end position="254"/>
    </location>
</feature>
<dbReference type="Pfam" id="PF01015">
    <property type="entry name" value="Ribosomal_S3Ae"/>
    <property type="match status" value="1"/>
</dbReference>
<dbReference type="PANTHER" id="PTHR31113">
    <property type="entry name" value="UPF0496 PROTEIN 3-RELATED"/>
    <property type="match status" value="1"/>
</dbReference>
<evidence type="ECO:0000256" key="1">
    <source>
        <dbReference type="ARBA" id="ARBA00004370"/>
    </source>
</evidence>
<accession>A0A9E7FH91</accession>
<name>A0A9E7FH91_9LILI</name>
<comment type="similarity">
    <text evidence="2">Belongs to the UPF0496 family.</text>
</comment>
<evidence type="ECO:0000313" key="11">
    <source>
        <dbReference type="Proteomes" id="UP001055439"/>
    </source>
</evidence>
<dbReference type="GO" id="GO:0005840">
    <property type="term" value="C:ribosome"/>
    <property type="evidence" value="ECO:0007669"/>
    <property type="project" value="UniProtKB-KW"/>
</dbReference>
<dbReference type="PANTHER" id="PTHR31113:SF3">
    <property type="entry name" value="UPF0496 PROTEIN 1"/>
    <property type="match status" value="1"/>
</dbReference>
<evidence type="ECO:0000256" key="9">
    <source>
        <dbReference type="SAM" id="Phobius"/>
    </source>
</evidence>
<dbReference type="GO" id="GO:0016020">
    <property type="term" value="C:membrane"/>
    <property type="evidence" value="ECO:0007669"/>
    <property type="project" value="UniProtKB-SubCell"/>
</dbReference>
<dbReference type="OrthoDB" id="770491at2759"/>
<evidence type="ECO:0000256" key="5">
    <source>
        <dbReference type="ARBA" id="ARBA00022989"/>
    </source>
</evidence>
<keyword evidence="6 9" id="KW-0472">Membrane</keyword>
<keyword evidence="5 9" id="KW-1133">Transmembrane helix</keyword>
<organism evidence="10 11">
    <name type="scientific">Musa troglodytarum</name>
    <name type="common">fe'i banana</name>
    <dbReference type="NCBI Taxonomy" id="320322"/>
    <lineage>
        <taxon>Eukaryota</taxon>
        <taxon>Viridiplantae</taxon>
        <taxon>Streptophyta</taxon>
        <taxon>Embryophyta</taxon>
        <taxon>Tracheophyta</taxon>
        <taxon>Spermatophyta</taxon>
        <taxon>Magnoliopsida</taxon>
        <taxon>Liliopsida</taxon>
        <taxon>Zingiberales</taxon>
        <taxon>Musaceae</taxon>
        <taxon>Musa</taxon>
    </lineage>
</organism>
<evidence type="ECO:0000256" key="6">
    <source>
        <dbReference type="ARBA" id="ARBA00023136"/>
    </source>
</evidence>
<evidence type="ECO:0000256" key="4">
    <source>
        <dbReference type="ARBA" id="ARBA00022980"/>
    </source>
</evidence>
<gene>
    <name evidence="10" type="ORF">MUK42_30550</name>
</gene>
<protein>
    <submittedName>
        <fullName evidence="10">UPF0496 protein</fullName>
    </submittedName>
</protein>
<dbReference type="InterPro" id="IPR001593">
    <property type="entry name" value="Ribosomal_eS1"/>
</dbReference>
<dbReference type="GO" id="GO:0003735">
    <property type="term" value="F:structural constituent of ribosome"/>
    <property type="evidence" value="ECO:0007669"/>
    <property type="project" value="InterPro"/>
</dbReference>
<evidence type="ECO:0000256" key="3">
    <source>
        <dbReference type="ARBA" id="ARBA00022692"/>
    </source>
</evidence>
<proteinExistence type="inferred from homology"/>
<evidence type="ECO:0000313" key="10">
    <source>
        <dbReference type="EMBL" id="URD95092.1"/>
    </source>
</evidence>
<sequence length="463" mass="52315">MGGQLSKRPSMRPDPKVNDGGATHSSAAQTGIQQYTAELSSYEEACRLYPELQSFDATVQQRTSHAIYTLAQGVELGSLSFDTLWKITDSMLETNQEVVHFLLECKKDIWKNPELFDLVDDYFNCSIQTLDYCTELERCLKKARDGQLIIHFALQRFEEEDEEESREDDKTKYIETLKKLRQFKAAGNPFTEEFSQVFHSVYTMQQLMLEKLLLRKRKLDRKLKSVKAWRKVSNMIFVAALAAFIICSIVAAAIAAPPVAAALAAASAIPIGSLGKWVGSLLKRYQDALAEEKELLTWMQLGTCVALKDLDTLRLLVDKLEIHFSSLLENADFALRDEEAVKFAVEEIKKQMELFMNNIEDLGKQVDQCSRKNKRISKGKKGGKKKTVDPFAKDWYDIKAPSVFSVRNIGKTLVSRTQGTKIAYEGLKNRISEVHGDYKEDVGVKVDRPAEDVQMEGEKVVGA</sequence>
<dbReference type="AlphaFoldDB" id="A0A9E7FH91"/>
<dbReference type="InterPro" id="IPR007749">
    <property type="entry name" value="DUF677"/>
</dbReference>
<evidence type="ECO:0000256" key="2">
    <source>
        <dbReference type="ARBA" id="ARBA00009074"/>
    </source>
</evidence>
<dbReference type="EMBL" id="CP097506">
    <property type="protein sequence ID" value="URD95092.1"/>
    <property type="molecule type" value="Genomic_DNA"/>
</dbReference>
<dbReference type="Pfam" id="PF05055">
    <property type="entry name" value="DUF677"/>
    <property type="match status" value="1"/>
</dbReference>
<dbReference type="Proteomes" id="UP001055439">
    <property type="component" value="Chromosome 4"/>
</dbReference>
<comment type="subcellular location">
    <subcellularLocation>
        <location evidence="1">Membrane</location>
    </subcellularLocation>
</comment>
<evidence type="ECO:0000256" key="8">
    <source>
        <dbReference type="SAM" id="MobiDB-lite"/>
    </source>
</evidence>
<dbReference type="GO" id="GO:1990904">
    <property type="term" value="C:ribonucleoprotein complex"/>
    <property type="evidence" value="ECO:0007669"/>
    <property type="project" value="UniProtKB-KW"/>
</dbReference>